<dbReference type="EMBL" id="FR823385">
    <property type="protein sequence ID" value="CBZ51212.1"/>
    <property type="molecule type" value="Genomic_DNA"/>
</dbReference>
<dbReference type="InterPro" id="IPR005123">
    <property type="entry name" value="Oxoglu/Fe-dep_dioxygenase_dom"/>
</dbReference>
<dbReference type="PROSITE" id="PS51471">
    <property type="entry name" value="FE2OG_OXY"/>
    <property type="match status" value="1"/>
</dbReference>
<feature type="compositionally biased region" description="Low complexity" evidence="6">
    <location>
        <begin position="519"/>
        <end position="529"/>
    </location>
</feature>
<dbReference type="PANTHER" id="PTHR10869">
    <property type="entry name" value="PROLYL 4-HYDROXYLASE ALPHA SUBUNIT"/>
    <property type="match status" value="1"/>
</dbReference>
<feature type="region of interest" description="Disordered" evidence="6">
    <location>
        <begin position="667"/>
        <end position="763"/>
    </location>
</feature>
<feature type="compositionally biased region" description="Low complexity" evidence="6">
    <location>
        <begin position="312"/>
        <end position="327"/>
    </location>
</feature>
<evidence type="ECO:0000256" key="3">
    <source>
        <dbReference type="ARBA" id="ARBA00022964"/>
    </source>
</evidence>
<dbReference type="GeneID" id="13440197"/>
<feature type="compositionally biased region" description="Low complexity" evidence="6">
    <location>
        <begin position="401"/>
        <end position="410"/>
    </location>
</feature>
<dbReference type="GO" id="GO:0004656">
    <property type="term" value="F:procollagen-proline 4-dioxygenase activity"/>
    <property type="evidence" value="ECO:0007669"/>
    <property type="project" value="TreeGrafter"/>
</dbReference>
<keyword evidence="3" id="KW-0223">Dioxygenase</keyword>
<feature type="region of interest" description="Disordered" evidence="6">
    <location>
        <begin position="299"/>
        <end position="426"/>
    </location>
</feature>
<feature type="region of interest" description="Disordered" evidence="6">
    <location>
        <begin position="201"/>
        <end position="227"/>
    </location>
</feature>
<feature type="compositionally biased region" description="Gly residues" evidence="6">
    <location>
        <begin position="411"/>
        <end position="421"/>
    </location>
</feature>
<feature type="region of interest" description="Disordered" evidence="6">
    <location>
        <begin position="512"/>
        <end position="535"/>
    </location>
</feature>
<dbReference type="Gene3D" id="2.60.120.620">
    <property type="entry name" value="q2cbj1_9rhob like domain"/>
    <property type="match status" value="1"/>
</dbReference>
<keyword evidence="2" id="KW-0479">Metal-binding</keyword>
<evidence type="ECO:0000256" key="1">
    <source>
        <dbReference type="ARBA" id="ARBA00001961"/>
    </source>
</evidence>
<reference evidence="8" key="2">
    <citation type="submission" date="2011-03" db="EMBL/GenBank/DDBJ databases">
        <title>Comparative genomics and transcriptomics of Neospora caninum and Toxoplasma gondii.</title>
        <authorList>
            <person name="Reid A.J."/>
            <person name="Sohal A."/>
            <person name="Harris D."/>
            <person name="Quail M."/>
            <person name="Sanders M."/>
            <person name="Berriman M."/>
            <person name="Wastling J.M."/>
            <person name="Pain A."/>
        </authorList>
    </citation>
    <scope>NUCLEOTIDE SEQUENCE</scope>
    <source>
        <strain evidence="8">Liverpool</strain>
    </source>
</reference>
<dbReference type="VEuPathDB" id="ToxoDB:NCLIV_042790"/>
<dbReference type="Proteomes" id="UP000007494">
    <property type="component" value="Chromosome IX"/>
</dbReference>
<evidence type="ECO:0000313" key="8">
    <source>
        <dbReference type="EMBL" id="CBZ51212.1"/>
    </source>
</evidence>
<feature type="domain" description="Fe2OG dioxygenase" evidence="7">
    <location>
        <begin position="561"/>
        <end position="657"/>
    </location>
</feature>
<dbReference type="InterPro" id="IPR044862">
    <property type="entry name" value="Pro_4_hyd_alph_FE2OG_OXY"/>
</dbReference>
<name>F0VC78_NEOCL</name>
<evidence type="ECO:0000256" key="6">
    <source>
        <dbReference type="SAM" id="MobiDB-lite"/>
    </source>
</evidence>
<dbReference type="Pfam" id="PF13640">
    <property type="entry name" value="2OG-FeII_Oxy_3"/>
    <property type="match status" value="1"/>
</dbReference>
<evidence type="ECO:0000313" key="10">
    <source>
        <dbReference type="Proteomes" id="UP000007494"/>
    </source>
</evidence>
<dbReference type="InterPro" id="IPR006620">
    <property type="entry name" value="Pro_4_hyd_alph"/>
</dbReference>
<evidence type="ECO:0000313" key="9">
    <source>
        <dbReference type="EMBL" id="CEL68526.1"/>
    </source>
</evidence>
<comment type="cofactor">
    <cofactor evidence="1">
        <name>L-ascorbate</name>
        <dbReference type="ChEBI" id="CHEBI:38290"/>
    </cofactor>
</comment>
<dbReference type="GO" id="GO:0031418">
    <property type="term" value="F:L-ascorbic acid binding"/>
    <property type="evidence" value="ECO:0007669"/>
    <property type="project" value="InterPro"/>
</dbReference>
<dbReference type="AlphaFoldDB" id="F0VC78"/>
<reference evidence="9" key="4">
    <citation type="journal article" date="2015" name="PLoS ONE">
        <title>Comprehensive Evaluation of Toxoplasma gondii VEG and Neospora caninum LIV Genomes with Tachyzoite Stage Transcriptome and Proteome Defines Novel Transcript Features.</title>
        <authorList>
            <person name="Ramaprasad A."/>
            <person name="Mourier T."/>
            <person name="Naeem R."/>
            <person name="Malas T.B."/>
            <person name="Moussa E."/>
            <person name="Panigrahi A."/>
            <person name="Vermont S.J."/>
            <person name="Otto T.D."/>
            <person name="Wastling J."/>
            <person name="Pain A."/>
        </authorList>
    </citation>
    <scope>NUCLEOTIDE SEQUENCE</scope>
    <source>
        <strain evidence="9">Liverpool</strain>
    </source>
</reference>
<dbReference type="InterPro" id="IPR045054">
    <property type="entry name" value="P4HA-like"/>
</dbReference>
<evidence type="ECO:0000259" key="7">
    <source>
        <dbReference type="PROSITE" id="PS51471"/>
    </source>
</evidence>
<accession>F0VC78</accession>
<dbReference type="RefSeq" id="XP_003881245.1">
    <property type="nucleotide sequence ID" value="XM_003881196.1"/>
</dbReference>
<dbReference type="SMART" id="SM00702">
    <property type="entry name" value="P4Hc"/>
    <property type="match status" value="1"/>
</dbReference>
<sequence length="939" mass="97676">MERPGSPAFRRESGFFTSAHVPRYAVVRGREEAAPVMFALSSPGLASLYQASPALSPLVVSPQDSLYTEVVGRSPPLRPMSPRLPGKRFVQSRSPVHAAAASALSNPQRNTVSLKALDGSVRLAPSRAARVCESSTKVVARRITPAMEARTEASSFAGGLIPSIKSLFGFSSAAESPGSQADAVAWKRAGTSAVRAAQQVAQEGRESRRVSRRSFALQQHGPTGERTAMHPEMSALSRGTLAFSQLVQQANSPSGSQLPCLLTDKRVGPAVEKGSRLPTKGPRGGPVCVDAAGNLWEMSRVGGPGRATPAHGGQSAGQQTAAQSPSAESGVANGKTGNHAPGVAGATAAPSAAHRASPAGVVAQEQKQSPSGARGSRRVSQENETGEGVKGEAAGVRGLSGLAANPPNGVAGAGNGRGPEGGARQDAGPMLYEDNHVLLQFGQSYPEGVLTGCKKVVEFNPETSQVKERVVHKLMIHESPDVFVLPDLLSPASCDKVISICEGRWERSKTSRGPMHALSESYSSGDSLSRTSMSVRLSPGETPEVERLESIVAAFAEMPVSHLEPLVVVKYEEGEFFREHHDGQFRRTTILLYLNDVAEGGETEFPHLGLKLSPVKGSGVMWRNVFETTNQIDPRVLHAALPPVAGRKYVVNCFFNERPVRVASAPKAVPANGNPQQLHRSEKGVAASLSGLPRPLTPAASLDPRLARPHLVPSGAAPLASHSGQSSNVERHTRRVSRSDASQVLPANSQMSGLSSVNPHQSTAIPGAGRAVFAAQNTQAAAASGVQGVNGSVLGCASSGATHGPHTTLQMPACQAGRRQVPQSSSPHAVHAQQLRHGTAGLPSHMPGYGHLGGATGGVAGANFLGQKGATVGGMGGNAGANFFSSAPAFVMVFGPNGVPQLKPLTKEQLDDGVGKYLIMEAMQTMKPPASPFAGGLHH</sequence>
<dbReference type="OrthoDB" id="407973at2759"/>
<feature type="compositionally biased region" description="Polar residues" evidence="6">
    <location>
        <begin position="739"/>
        <end position="763"/>
    </location>
</feature>
<evidence type="ECO:0000256" key="5">
    <source>
        <dbReference type="ARBA" id="ARBA00023004"/>
    </source>
</evidence>
<dbReference type="InParanoid" id="F0VC78"/>
<keyword evidence="4" id="KW-0560">Oxidoreductase</keyword>
<keyword evidence="10" id="KW-1185">Reference proteome</keyword>
<protein>
    <submittedName>
        <fullName evidence="9">2OG-Fe(II) oxygenase family protein, putative</fullName>
    </submittedName>
    <submittedName>
        <fullName evidence="8">Putative 2OG-Fe(II) oxygenase family protein</fullName>
    </submittedName>
</protein>
<dbReference type="GO" id="GO:0005506">
    <property type="term" value="F:iron ion binding"/>
    <property type="evidence" value="ECO:0007669"/>
    <property type="project" value="InterPro"/>
</dbReference>
<keyword evidence="5" id="KW-0408">Iron</keyword>
<reference evidence="10" key="3">
    <citation type="journal article" date="2012" name="PLoS Pathog.">
        <title>Comparative genomics of the apicomplexan parasites Toxoplasma gondii and Neospora caninum: Coccidia differing in host range and transmission strategy.</title>
        <authorList>
            <person name="Reid A.J."/>
            <person name="Vermont S.J."/>
            <person name="Cotton J.A."/>
            <person name="Harris D."/>
            <person name="Hill-Cawthorne G.A."/>
            <person name="Konen-Waisman S."/>
            <person name="Latham S.M."/>
            <person name="Mourier T."/>
            <person name="Norton R."/>
            <person name="Quail M.A."/>
            <person name="Sanders M."/>
            <person name="Shanmugam D."/>
            <person name="Sohal A."/>
            <person name="Wasmuth J.D."/>
            <person name="Brunk B."/>
            <person name="Grigg M.E."/>
            <person name="Howard J.C."/>
            <person name="Parkinson J."/>
            <person name="Roos D.S."/>
            <person name="Trees A.J."/>
            <person name="Berriman M."/>
            <person name="Pain A."/>
            <person name="Wastling J.M."/>
        </authorList>
    </citation>
    <scope>NUCLEOTIDE SEQUENCE [LARGE SCALE GENOMIC DNA]</scope>
    <source>
        <strain evidence="10">Liverpool</strain>
    </source>
</reference>
<dbReference type="EMBL" id="LN714484">
    <property type="protein sequence ID" value="CEL68526.1"/>
    <property type="molecule type" value="Genomic_DNA"/>
</dbReference>
<gene>
    <name evidence="9" type="ORF">BN1204_042790</name>
    <name evidence="8" type="ORF">NCLIV_042790</name>
</gene>
<dbReference type="GO" id="GO:0005783">
    <property type="term" value="C:endoplasmic reticulum"/>
    <property type="evidence" value="ECO:0007669"/>
    <property type="project" value="TreeGrafter"/>
</dbReference>
<dbReference type="OMA" id="MIHESPD"/>
<dbReference type="PANTHER" id="PTHR10869:SF246">
    <property type="entry name" value="TRANSMEMBRANE PROLYL 4-HYDROXYLASE"/>
    <property type="match status" value="1"/>
</dbReference>
<evidence type="ECO:0000256" key="2">
    <source>
        <dbReference type="ARBA" id="ARBA00022723"/>
    </source>
</evidence>
<reference evidence="8" key="1">
    <citation type="submission" date="2011-02" db="EMBL/GenBank/DDBJ databases">
        <authorList>
            <person name="Aslett M."/>
        </authorList>
    </citation>
    <scope>NUCLEOTIDE SEQUENCE</scope>
    <source>
        <strain evidence="8">Liverpool</strain>
    </source>
</reference>
<evidence type="ECO:0000256" key="4">
    <source>
        <dbReference type="ARBA" id="ARBA00023002"/>
    </source>
</evidence>
<proteinExistence type="predicted"/>
<organism evidence="8 10">
    <name type="scientific">Neospora caninum (strain Liverpool)</name>
    <dbReference type="NCBI Taxonomy" id="572307"/>
    <lineage>
        <taxon>Eukaryota</taxon>
        <taxon>Sar</taxon>
        <taxon>Alveolata</taxon>
        <taxon>Apicomplexa</taxon>
        <taxon>Conoidasida</taxon>
        <taxon>Coccidia</taxon>
        <taxon>Eucoccidiorida</taxon>
        <taxon>Eimeriorina</taxon>
        <taxon>Sarcocystidae</taxon>
        <taxon>Neospora</taxon>
    </lineage>
</organism>
<feature type="compositionally biased region" description="Low complexity" evidence="6">
    <location>
        <begin position="340"/>
        <end position="360"/>
    </location>
</feature>
<dbReference type="eggNOG" id="KOG1591">
    <property type="taxonomic scope" value="Eukaryota"/>
</dbReference>